<dbReference type="CDD" id="cd03469">
    <property type="entry name" value="Rieske_RO_Alpha_N"/>
    <property type="match status" value="1"/>
</dbReference>
<dbReference type="InterPro" id="IPR017941">
    <property type="entry name" value="Rieske_2Fe-2S"/>
</dbReference>
<gene>
    <name evidence="7" type="ORF">M9978_13315</name>
</gene>
<dbReference type="SUPFAM" id="SSF55961">
    <property type="entry name" value="Bet v1-like"/>
    <property type="match status" value="1"/>
</dbReference>
<dbReference type="Gene3D" id="3.90.380.10">
    <property type="entry name" value="Naphthalene 1,2-dioxygenase Alpha Subunit, Chain A, domain 1"/>
    <property type="match status" value="1"/>
</dbReference>
<accession>A0A9X2HQ00</accession>
<dbReference type="Proteomes" id="UP001139451">
    <property type="component" value="Unassembled WGS sequence"/>
</dbReference>
<dbReference type="InterPro" id="IPR050584">
    <property type="entry name" value="Cholesterol_7-desaturase"/>
</dbReference>
<evidence type="ECO:0000313" key="8">
    <source>
        <dbReference type="Proteomes" id="UP001139451"/>
    </source>
</evidence>
<dbReference type="PANTHER" id="PTHR21266:SF60">
    <property type="entry name" value="3-KETOSTEROID-9-ALPHA-MONOOXYGENASE, OXYGENASE COMPONENT"/>
    <property type="match status" value="1"/>
</dbReference>
<dbReference type="InterPro" id="IPR036922">
    <property type="entry name" value="Rieske_2Fe-2S_sf"/>
</dbReference>
<dbReference type="GO" id="GO:0051537">
    <property type="term" value="F:2 iron, 2 sulfur cluster binding"/>
    <property type="evidence" value="ECO:0007669"/>
    <property type="project" value="UniProtKB-KW"/>
</dbReference>
<reference evidence="7" key="1">
    <citation type="submission" date="2022-05" db="EMBL/GenBank/DDBJ databases">
        <title>Sphingomonas sp. strain MG17 Genome sequencing and assembly.</title>
        <authorList>
            <person name="Kim I."/>
        </authorList>
    </citation>
    <scope>NUCLEOTIDE SEQUENCE</scope>
    <source>
        <strain evidence="7">MG17</strain>
    </source>
</reference>
<evidence type="ECO:0000256" key="5">
    <source>
        <dbReference type="ARBA" id="ARBA00023014"/>
    </source>
</evidence>
<dbReference type="SUPFAM" id="SSF50022">
    <property type="entry name" value="ISP domain"/>
    <property type="match status" value="1"/>
</dbReference>
<keyword evidence="8" id="KW-1185">Reference proteome</keyword>
<dbReference type="PANTHER" id="PTHR21266">
    <property type="entry name" value="IRON-SULFUR DOMAIN CONTAINING PROTEIN"/>
    <property type="match status" value="1"/>
</dbReference>
<keyword evidence="3" id="KW-0560">Oxidoreductase</keyword>
<evidence type="ECO:0000313" key="7">
    <source>
        <dbReference type="EMBL" id="MCP3731403.1"/>
    </source>
</evidence>
<keyword evidence="4" id="KW-0408">Iron</keyword>
<feature type="domain" description="Rieske" evidence="6">
    <location>
        <begin position="28"/>
        <end position="131"/>
    </location>
</feature>
<dbReference type="GO" id="GO:0016491">
    <property type="term" value="F:oxidoreductase activity"/>
    <property type="evidence" value="ECO:0007669"/>
    <property type="project" value="UniProtKB-KW"/>
</dbReference>
<evidence type="ECO:0000256" key="1">
    <source>
        <dbReference type="ARBA" id="ARBA00022714"/>
    </source>
</evidence>
<comment type="caution">
    <text evidence="7">The sequence shown here is derived from an EMBL/GenBank/DDBJ whole genome shotgun (WGS) entry which is preliminary data.</text>
</comment>
<dbReference type="Gene3D" id="2.102.10.10">
    <property type="entry name" value="Rieske [2Fe-2S] iron-sulphur domain"/>
    <property type="match status" value="1"/>
</dbReference>
<protein>
    <submittedName>
        <fullName evidence="7">Rieske 2Fe-2S domain-containing protein</fullName>
    </submittedName>
</protein>
<dbReference type="RefSeq" id="WP_254293995.1">
    <property type="nucleotide sequence ID" value="NZ_JAMLDX010000010.1"/>
</dbReference>
<dbReference type="EMBL" id="JAMLDX010000010">
    <property type="protein sequence ID" value="MCP3731403.1"/>
    <property type="molecule type" value="Genomic_DNA"/>
</dbReference>
<keyword evidence="1" id="KW-0001">2Fe-2S</keyword>
<evidence type="ECO:0000256" key="2">
    <source>
        <dbReference type="ARBA" id="ARBA00022723"/>
    </source>
</evidence>
<dbReference type="PROSITE" id="PS51296">
    <property type="entry name" value="RIESKE"/>
    <property type="match status" value="1"/>
</dbReference>
<evidence type="ECO:0000256" key="4">
    <source>
        <dbReference type="ARBA" id="ARBA00023004"/>
    </source>
</evidence>
<dbReference type="Pfam" id="PF00355">
    <property type="entry name" value="Rieske"/>
    <property type="match status" value="1"/>
</dbReference>
<proteinExistence type="predicted"/>
<sequence length="342" mass="38186">MDVTRSATPEARRRAILSDLGPGAHQCWYPIALSSDVPKGKAIGVDLADGRVVIYRGEDEVVRVMSAFCKHMGADLSVGGDVIGNNIRCPYHHWEFGEGGKCKKIASGDPIPKGSSLANLPTEERLGLIWAFLGEAPLYDLPTFEEFDDKKHAYRAFEIELDAKLNIEPWMFATNVFDVVHNRVVHGLTFADPVVEEVSPYLRRMSWDAEHTGEKQEGAWRPDIEVNGVNGITTRSEVDGRLKWYVAVMTPCGSLGTRVFFSIVTTKDEKSEEYLDTWQAMHNRFVNEDLPILNGLRFGDMHLVNADRAMARFMSAVRKYPRTTLDALETAANVAERKAANA</sequence>
<name>A0A9X2HQ00_9SPHN</name>
<evidence type="ECO:0000259" key="6">
    <source>
        <dbReference type="PROSITE" id="PS51296"/>
    </source>
</evidence>
<keyword evidence="2" id="KW-0479">Metal-binding</keyword>
<organism evidence="7 8">
    <name type="scientific">Sphingomonas tagetis</name>
    <dbReference type="NCBI Taxonomy" id="2949092"/>
    <lineage>
        <taxon>Bacteria</taxon>
        <taxon>Pseudomonadati</taxon>
        <taxon>Pseudomonadota</taxon>
        <taxon>Alphaproteobacteria</taxon>
        <taxon>Sphingomonadales</taxon>
        <taxon>Sphingomonadaceae</taxon>
        <taxon>Sphingomonas</taxon>
    </lineage>
</organism>
<evidence type="ECO:0000256" key="3">
    <source>
        <dbReference type="ARBA" id="ARBA00023002"/>
    </source>
</evidence>
<dbReference type="GO" id="GO:0046872">
    <property type="term" value="F:metal ion binding"/>
    <property type="evidence" value="ECO:0007669"/>
    <property type="project" value="UniProtKB-KW"/>
</dbReference>
<keyword evidence="5" id="KW-0411">Iron-sulfur</keyword>
<dbReference type="AlphaFoldDB" id="A0A9X2HQ00"/>